<dbReference type="Gene3D" id="3.30.160.170">
    <property type="entry name" value="FlaG-like"/>
    <property type="match status" value="1"/>
</dbReference>
<feature type="compositionally biased region" description="Low complexity" evidence="1">
    <location>
        <begin position="32"/>
        <end position="62"/>
    </location>
</feature>
<dbReference type="Proteomes" id="UP000322454">
    <property type="component" value="Unassembled WGS sequence"/>
</dbReference>
<proteinExistence type="predicted"/>
<dbReference type="InterPro" id="IPR035924">
    <property type="entry name" value="FlaG-like_sf"/>
</dbReference>
<gene>
    <name evidence="2" type="ORF">EVJ48_07605</name>
</gene>
<evidence type="ECO:0000313" key="3">
    <source>
        <dbReference type="Proteomes" id="UP000322454"/>
    </source>
</evidence>
<accession>A0A520XA46</accession>
<evidence type="ECO:0000313" key="2">
    <source>
        <dbReference type="EMBL" id="RZV38090.1"/>
    </source>
</evidence>
<dbReference type="InterPro" id="IPR005186">
    <property type="entry name" value="FlaG"/>
</dbReference>
<name>A0A520XA46_9DELT</name>
<reference evidence="2 3" key="1">
    <citation type="submission" date="2019-01" db="EMBL/GenBank/DDBJ databases">
        <title>Insights into ecological role of a new deltaproteobacterial order Candidatus Sinidesulfobacterales (Sva0485) by metagenomics and metatranscriptomics.</title>
        <authorList>
            <person name="Tan S."/>
            <person name="Liu J."/>
            <person name="Fang Y."/>
            <person name="Hedlund B."/>
            <person name="Lian Z.-H."/>
            <person name="Huang L.-Y."/>
            <person name="Li J.-T."/>
            <person name="Huang L.-N."/>
            <person name="Li W.-J."/>
            <person name="Jiang H.-C."/>
            <person name="Dong H.-L."/>
            <person name="Shu W.-S."/>
        </authorList>
    </citation>
    <scope>NUCLEOTIDE SEQUENCE [LARGE SCALE GENOMIC DNA]</scope>
    <source>
        <strain evidence="2">AP4</strain>
    </source>
</reference>
<feature type="region of interest" description="Disordered" evidence="1">
    <location>
        <begin position="32"/>
        <end position="68"/>
    </location>
</feature>
<comment type="caution">
    <text evidence="2">The sequence shown here is derived from an EMBL/GenBank/DDBJ whole genome shotgun (WGS) entry which is preliminary data.</text>
</comment>
<dbReference type="SUPFAM" id="SSF160214">
    <property type="entry name" value="FlaG-like"/>
    <property type="match status" value="1"/>
</dbReference>
<protein>
    <recommendedName>
        <fullName evidence="4">Flagellar protein FlaG</fullName>
    </recommendedName>
</protein>
<organism evidence="2 3">
    <name type="scientific">Candidatus Acidulodesulfobacterium acidiphilum</name>
    <dbReference type="NCBI Taxonomy" id="2597224"/>
    <lineage>
        <taxon>Bacteria</taxon>
        <taxon>Deltaproteobacteria</taxon>
        <taxon>Candidatus Acidulodesulfobacterales</taxon>
        <taxon>Candidatus Acidulodesulfobacterium</taxon>
    </lineage>
</organism>
<evidence type="ECO:0000256" key="1">
    <source>
        <dbReference type="SAM" id="MobiDB-lite"/>
    </source>
</evidence>
<sequence>MDQLSLNVNAVNIANGNNASDANNINGSAVNSKNNTANKNNDNVANNTNISANKANPANNNAGKEKELSKQIESNLNPSPMLSQAMLFKWDASAGGAVINVVDFKTGKVLAQIPPNSVLKMMANYQKGSIYNSKL</sequence>
<dbReference type="EMBL" id="SHMQ01000024">
    <property type="protein sequence ID" value="RZV38090.1"/>
    <property type="molecule type" value="Genomic_DNA"/>
</dbReference>
<dbReference type="AlphaFoldDB" id="A0A520XA46"/>
<evidence type="ECO:0008006" key="4">
    <source>
        <dbReference type="Google" id="ProtNLM"/>
    </source>
</evidence>
<dbReference type="Pfam" id="PF03646">
    <property type="entry name" value="FlaG"/>
    <property type="match status" value="1"/>
</dbReference>